<accession>A0A150QHB7</accession>
<dbReference type="SUPFAM" id="SSF50341">
    <property type="entry name" value="CheW-like"/>
    <property type="match status" value="1"/>
</dbReference>
<dbReference type="PANTHER" id="PTHR22617:SF23">
    <property type="entry name" value="CHEMOTAXIS PROTEIN CHEW"/>
    <property type="match status" value="1"/>
</dbReference>
<dbReference type="Gene3D" id="2.40.50.180">
    <property type="entry name" value="CheA-289, Domain 4"/>
    <property type="match status" value="1"/>
</dbReference>
<evidence type="ECO:0000313" key="3">
    <source>
        <dbReference type="Proteomes" id="UP000075604"/>
    </source>
</evidence>
<dbReference type="Gene3D" id="2.30.30.40">
    <property type="entry name" value="SH3 Domains"/>
    <property type="match status" value="1"/>
</dbReference>
<dbReference type="PANTHER" id="PTHR22617">
    <property type="entry name" value="CHEMOTAXIS SENSOR HISTIDINE KINASE-RELATED"/>
    <property type="match status" value="1"/>
</dbReference>
<dbReference type="InterPro" id="IPR002545">
    <property type="entry name" value="CheW-lke_dom"/>
</dbReference>
<feature type="domain" description="CheW-like" evidence="1">
    <location>
        <begin position="2"/>
        <end position="142"/>
    </location>
</feature>
<dbReference type="SMART" id="SM00260">
    <property type="entry name" value="CheW"/>
    <property type="match status" value="1"/>
</dbReference>
<dbReference type="GO" id="GO:0005829">
    <property type="term" value="C:cytosol"/>
    <property type="evidence" value="ECO:0007669"/>
    <property type="project" value="TreeGrafter"/>
</dbReference>
<dbReference type="AlphaFoldDB" id="A0A150QHB7"/>
<dbReference type="GO" id="GO:0006935">
    <property type="term" value="P:chemotaxis"/>
    <property type="evidence" value="ECO:0007669"/>
    <property type="project" value="InterPro"/>
</dbReference>
<gene>
    <name evidence="2" type="ORF">BE04_03995</name>
</gene>
<organism evidence="2 3">
    <name type="scientific">Sorangium cellulosum</name>
    <name type="common">Polyangium cellulosum</name>
    <dbReference type="NCBI Taxonomy" id="56"/>
    <lineage>
        <taxon>Bacteria</taxon>
        <taxon>Pseudomonadati</taxon>
        <taxon>Myxococcota</taxon>
        <taxon>Polyangia</taxon>
        <taxon>Polyangiales</taxon>
        <taxon>Polyangiaceae</taxon>
        <taxon>Sorangium</taxon>
    </lineage>
</organism>
<reference evidence="2 3" key="1">
    <citation type="submission" date="2014-02" db="EMBL/GenBank/DDBJ databases">
        <title>The small core and large imbalanced accessory genome model reveals a collaborative survival strategy of Sorangium cellulosum strains in nature.</title>
        <authorList>
            <person name="Han K."/>
            <person name="Peng R."/>
            <person name="Blom J."/>
            <person name="Li Y.-Z."/>
        </authorList>
    </citation>
    <scope>NUCLEOTIDE SEQUENCE [LARGE SCALE GENOMIC DNA]</scope>
    <source>
        <strain evidence="2 3">So0157-18</strain>
    </source>
</reference>
<dbReference type="InterPro" id="IPR039315">
    <property type="entry name" value="CheW"/>
</dbReference>
<evidence type="ECO:0000313" key="2">
    <source>
        <dbReference type="EMBL" id="KYF67323.1"/>
    </source>
</evidence>
<dbReference type="EMBL" id="JELX01000262">
    <property type="protein sequence ID" value="KYF67323.1"/>
    <property type="molecule type" value="Genomic_DNA"/>
</dbReference>
<dbReference type="GO" id="GO:0007165">
    <property type="term" value="P:signal transduction"/>
    <property type="evidence" value="ECO:0007669"/>
    <property type="project" value="InterPro"/>
</dbReference>
<dbReference type="PROSITE" id="PS50851">
    <property type="entry name" value="CHEW"/>
    <property type="match status" value="1"/>
</dbReference>
<comment type="caution">
    <text evidence="2">The sequence shown here is derived from an EMBL/GenBank/DDBJ whole genome shotgun (WGS) entry which is preliminary data.</text>
</comment>
<dbReference type="InterPro" id="IPR036061">
    <property type="entry name" value="CheW-like_dom_sf"/>
</dbReference>
<proteinExistence type="predicted"/>
<dbReference type="Pfam" id="PF01584">
    <property type="entry name" value="CheW"/>
    <property type="match status" value="1"/>
</dbReference>
<name>A0A150QHB7_SORCE</name>
<protein>
    <submittedName>
        <fullName evidence="2">Chemotaxis protein CheW</fullName>
    </submittedName>
</protein>
<evidence type="ECO:0000259" key="1">
    <source>
        <dbReference type="PROSITE" id="PS50851"/>
    </source>
</evidence>
<dbReference type="Proteomes" id="UP000075604">
    <property type="component" value="Unassembled WGS sequence"/>
</dbReference>
<sequence length="145" mass="15552">MSDLHVVLKVADTEYAISAADVLHMESFTGATRVPGTRPYVGGLIQIRGRVVPVVDLRARFGLPTVEPTLDSRVIVVQRGGRTVGLLVDSAREVVNIAADDLRAPPEVMAEESAGFVRAVAKLGKRLVMLVDVGRIIGEEQEHGS</sequence>